<dbReference type="InterPro" id="IPR036291">
    <property type="entry name" value="NAD(P)-bd_dom_sf"/>
</dbReference>
<keyword evidence="2" id="KW-0521">NADP</keyword>
<protein>
    <submittedName>
        <fullName evidence="5">Uncharacterized protein</fullName>
    </submittedName>
</protein>
<evidence type="ECO:0000256" key="3">
    <source>
        <dbReference type="ARBA" id="ARBA00023002"/>
    </source>
</evidence>
<name>A0A8H4TDH9_9HYPO</name>
<dbReference type="PRINTS" id="PR00080">
    <property type="entry name" value="SDRFAMILY"/>
</dbReference>
<evidence type="ECO:0000313" key="6">
    <source>
        <dbReference type="Proteomes" id="UP000604273"/>
    </source>
</evidence>
<dbReference type="EMBL" id="JABFAI010000094">
    <property type="protein sequence ID" value="KAF4955769.1"/>
    <property type="molecule type" value="Genomic_DNA"/>
</dbReference>
<reference evidence="5" key="1">
    <citation type="journal article" date="2020" name="BMC Genomics">
        <title>Correction to: Identification and distribution of gene clusters required for synthesis of sphingolipid metabolism inhibitors in diverse species of the filamentous fungus Fusarium.</title>
        <authorList>
            <person name="Kim H.S."/>
            <person name="Lohmar J.M."/>
            <person name="Busman M."/>
            <person name="Brown D.W."/>
            <person name="Naumann T.A."/>
            <person name="Divon H.H."/>
            <person name="Lysoe E."/>
            <person name="Uhlig S."/>
            <person name="Proctor R.H."/>
        </authorList>
    </citation>
    <scope>NUCLEOTIDE SEQUENCE</scope>
    <source>
        <strain evidence="5">NRRL 45417</strain>
    </source>
</reference>
<dbReference type="AlphaFoldDB" id="A0A8H4TDH9"/>
<comment type="caution">
    <text evidence="5">The sequence shown here is derived from an EMBL/GenBank/DDBJ whole genome shotgun (WGS) entry which is preliminary data.</text>
</comment>
<dbReference type="PROSITE" id="PS00061">
    <property type="entry name" value="ADH_SHORT"/>
    <property type="match status" value="1"/>
</dbReference>
<dbReference type="Proteomes" id="UP000604273">
    <property type="component" value="Unassembled WGS sequence"/>
</dbReference>
<dbReference type="Pfam" id="PF00106">
    <property type="entry name" value="adh_short"/>
    <property type="match status" value="1"/>
</dbReference>
<organism evidence="5 6">
    <name type="scientific">Fusarium gaditjirri</name>
    <dbReference type="NCBI Taxonomy" id="282569"/>
    <lineage>
        <taxon>Eukaryota</taxon>
        <taxon>Fungi</taxon>
        <taxon>Dikarya</taxon>
        <taxon>Ascomycota</taxon>
        <taxon>Pezizomycotina</taxon>
        <taxon>Sordariomycetes</taxon>
        <taxon>Hypocreomycetidae</taxon>
        <taxon>Hypocreales</taxon>
        <taxon>Nectriaceae</taxon>
        <taxon>Fusarium</taxon>
        <taxon>Fusarium nisikadoi species complex</taxon>
    </lineage>
</organism>
<dbReference type="PANTHER" id="PTHR43180">
    <property type="entry name" value="3-OXOACYL-(ACYL-CARRIER-PROTEIN) REDUCTASE (AFU_ORTHOLOGUE AFUA_6G11210)"/>
    <property type="match status" value="1"/>
</dbReference>
<sequence length="288" mass="31068">MADITINSADFVKLDGKVTLITGGSSGIGLATAQLFASKGAKVFIADLSEPKESVPGSTYVCTDVTQWNDLIKLFKTVIDSEGRLDVLFANAGVNVRENTFSDIYDEDGELAEPKYKCINVNLVAEMNCVKLAIHYMRKQAEGGNIVITASKAAYSPMSGPTYAASKAGSIGMMRALRKFLPPLNIQLNAIAPGFTETGMLPAASVASLRELGVVIQTAPTCSQAVAFLATHRDYHTRTIQIVENRFREIESGYEAAAELMYGDTTSGRRTMGPEAFEIIRQTFVTTV</sequence>
<dbReference type="SUPFAM" id="SSF51735">
    <property type="entry name" value="NAD(P)-binding Rossmann-fold domains"/>
    <property type="match status" value="1"/>
</dbReference>
<evidence type="ECO:0000256" key="4">
    <source>
        <dbReference type="RuleBase" id="RU000363"/>
    </source>
</evidence>
<comment type="similarity">
    <text evidence="1 4">Belongs to the short-chain dehydrogenases/reductases (SDR) family.</text>
</comment>
<proteinExistence type="inferred from homology"/>
<dbReference type="Gene3D" id="3.40.50.720">
    <property type="entry name" value="NAD(P)-binding Rossmann-like Domain"/>
    <property type="match status" value="1"/>
</dbReference>
<dbReference type="InterPro" id="IPR002347">
    <property type="entry name" value="SDR_fam"/>
</dbReference>
<dbReference type="InterPro" id="IPR020904">
    <property type="entry name" value="Sc_DH/Rdtase_CS"/>
</dbReference>
<dbReference type="GO" id="GO:0016491">
    <property type="term" value="F:oxidoreductase activity"/>
    <property type="evidence" value="ECO:0007669"/>
    <property type="project" value="UniProtKB-KW"/>
</dbReference>
<gene>
    <name evidence="5" type="ORF">FGADI_4341</name>
</gene>
<dbReference type="PANTHER" id="PTHR43180:SF33">
    <property type="entry name" value="15-HYDROXYPROSTAGLANDIN DEHYDROGENASE [NAD(+)]-LIKE"/>
    <property type="match status" value="1"/>
</dbReference>
<dbReference type="OrthoDB" id="37659at2759"/>
<keyword evidence="6" id="KW-1185">Reference proteome</keyword>
<keyword evidence="3" id="KW-0560">Oxidoreductase</keyword>
<accession>A0A8H4TDH9</accession>
<reference evidence="5" key="2">
    <citation type="submission" date="2020-05" db="EMBL/GenBank/DDBJ databases">
        <authorList>
            <person name="Kim H.-S."/>
            <person name="Proctor R.H."/>
            <person name="Brown D.W."/>
        </authorList>
    </citation>
    <scope>NUCLEOTIDE SEQUENCE</scope>
    <source>
        <strain evidence="5">NRRL 45417</strain>
    </source>
</reference>
<evidence type="ECO:0000256" key="1">
    <source>
        <dbReference type="ARBA" id="ARBA00006484"/>
    </source>
</evidence>
<dbReference type="PRINTS" id="PR00081">
    <property type="entry name" value="GDHRDH"/>
</dbReference>
<evidence type="ECO:0000313" key="5">
    <source>
        <dbReference type="EMBL" id="KAF4955769.1"/>
    </source>
</evidence>
<evidence type="ECO:0000256" key="2">
    <source>
        <dbReference type="ARBA" id="ARBA00022857"/>
    </source>
</evidence>